<feature type="compositionally biased region" description="Acidic residues" evidence="1">
    <location>
        <begin position="1247"/>
        <end position="1256"/>
    </location>
</feature>
<feature type="region of interest" description="Disordered" evidence="1">
    <location>
        <begin position="1015"/>
        <end position="1203"/>
    </location>
</feature>
<dbReference type="SUPFAM" id="SSF49313">
    <property type="entry name" value="Cadherin-like"/>
    <property type="match status" value="4"/>
</dbReference>
<evidence type="ECO:0000256" key="1">
    <source>
        <dbReference type="SAM" id="MobiDB-lite"/>
    </source>
</evidence>
<dbReference type="GO" id="GO:0016020">
    <property type="term" value="C:membrane"/>
    <property type="evidence" value="ECO:0007669"/>
    <property type="project" value="InterPro"/>
</dbReference>
<reference evidence="3" key="1">
    <citation type="submission" date="2020-01" db="EMBL/GenBank/DDBJ databases">
        <authorList>
            <consortium name="DOE Joint Genome Institute"/>
            <person name="Haridas S."/>
            <person name="Albert R."/>
            <person name="Binder M."/>
            <person name="Bloem J."/>
            <person name="Labutti K."/>
            <person name="Salamov A."/>
            <person name="Andreopoulos B."/>
            <person name="Baker S.E."/>
            <person name="Barry K."/>
            <person name="Bills G."/>
            <person name="Bluhm B.H."/>
            <person name="Cannon C."/>
            <person name="Castanera R."/>
            <person name="Culley D.E."/>
            <person name="Daum C."/>
            <person name="Ezra D."/>
            <person name="Gonzalez J.B."/>
            <person name="Henrissat B."/>
            <person name="Kuo A."/>
            <person name="Liang C."/>
            <person name="Lipzen A."/>
            <person name="Lutzoni F."/>
            <person name="Magnuson J."/>
            <person name="Mondo S."/>
            <person name="Nolan M."/>
            <person name="Ohm R."/>
            <person name="Pangilinan J."/>
            <person name="Park H.-J."/>
            <person name="Ramirez L."/>
            <person name="Alfaro M."/>
            <person name="Sun H."/>
            <person name="Tritt A."/>
            <person name="Yoshinaga Y."/>
            <person name="Zwiers L.-H."/>
            <person name="Turgeon B.G."/>
            <person name="Goodwin S.B."/>
            <person name="Spatafora J.W."/>
            <person name="Crous P.W."/>
            <person name="Grigoriev I.V."/>
        </authorList>
    </citation>
    <scope>NUCLEOTIDE SEQUENCE</scope>
    <source>
        <strain evidence="3">P77</strain>
    </source>
</reference>
<dbReference type="PANTHER" id="PTHR47542">
    <property type="entry name" value="ACYL-COA N-ACYLTRANSFERASES (NAT) SUPERFAMILY PROTEIN"/>
    <property type="match status" value="1"/>
</dbReference>
<feature type="compositionally biased region" description="Polar residues" evidence="1">
    <location>
        <begin position="1153"/>
        <end position="1164"/>
    </location>
</feature>
<feature type="compositionally biased region" description="Low complexity" evidence="1">
    <location>
        <begin position="803"/>
        <end position="814"/>
    </location>
</feature>
<gene>
    <name evidence="3" type="ORF">BDW02DRAFT_644053</name>
</gene>
<dbReference type="Pfam" id="PF00583">
    <property type="entry name" value="Acetyltransf_1"/>
    <property type="match status" value="1"/>
</dbReference>
<dbReference type="InterPro" id="IPR006644">
    <property type="entry name" value="Cadg"/>
</dbReference>
<feature type="compositionally biased region" description="Acidic residues" evidence="1">
    <location>
        <begin position="1015"/>
        <end position="1029"/>
    </location>
</feature>
<organism evidence="3 4">
    <name type="scientific">Decorospora gaudefroyi</name>
    <dbReference type="NCBI Taxonomy" id="184978"/>
    <lineage>
        <taxon>Eukaryota</taxon>
        <taxon>Fungi</taxon>
        <taxon>Dikarya</taxon>
        <taxon>Ascomycota</taxon>
        <taxon>Pezizomycotina</taxon>
        <taxon>Dothideomycetes</taxon>
        <taxon>Pleosporomycetidae</taxon>
        <taxon>Pleosporales</taxon>
        <taxon>Pleosporineae</taxon>
        <taxon>Pleosporaceae</taxon>
        <taxon>Decorospora</taxon>
    </lineage>
</organism>
<name>A0A6A5KLC4_9PLEO</name>
<accession>A0A6A5KLC4</accession>
<feature type="compositionally biased region" description="Polar residues" evidence="1">
    <location>
        <begin position="1305"/>
        <end position="1326"/>
    </location>
</feature>
<dbReference type="Gene3D" id="3.40.630.30">
    <property type="match status" value="1"/>
</dbReference>
<dbReference type="GO" id="GO:0016747">
    <property type="term" value="F:acyltransferase activity, transferring groups other than amino-acyl groups"/>
    <property type="evidence" value="ECO:0007669"/>
    <property type="project" value="InterPro"/>
</dbReference>
<keyword evidence="4" id="KW-1185">Reference proteome</keyword>
<evidence type="ECO:0000313" key="3">
    <source>
        <dbReference type="EMBL" id="KAF1839245.1"/>
    </source>
</evidence>
<protein>
    <recommendedName>
        <fullName evidence="2">N-acetyltransferase domain-containing protein</fullName>
    </recommendedName>
</protein>
<feature type="region of interest" description="Disordered" evidence="1">
    <location>
        <begin position="1225"/>
        <end position="1272"/>
    </location>
</feature>
<evidence type="ECO:0000259" key="2">
    <source>
        <dbReference type="PROSITE" id="PS51186"/>
    </source>
</evidence>
<feature type="region of interest" description="Disordered" evidence="1">
    <location>
        <begin position="632"/>
        <end position="687"/>
    </location>
</feature>
<sequence length="1398" mass="153961">MSNAHELSAPPPSFVLKDLSGFAPKDRSVIASKIAKIERKVFPAIEHFNYDVELKKHNTGVILAFRENNTDTPVAYLVYQRMKKLAWLHKLCVLEQEREKGLGKALIHSLRRHMEKGGCHTIVLWVDENRQPARALYKSCGFQQTECRPDYYECKVFPTPTRRRVTSAIVDFWIPKKDGCGAMANLLAYMTFLPLLVAALPQVNYPLNVQYPPVARVGRPFSFQFAPTTFLSSSGYLQYSLIGNPSWLSLDDNRTLSGTPHSSDLGTVSFTIVAAEAAGAVANMDSQLLVSGEAGPTSKPFSISFPSDTFDASEMTLSYSALLSDRTPLPAWISFDSSSIRFAGTTPPTDYSQSIRIVLIAREEPGFAASSISFTMVISDHTLLFKSFSQTVNVATGTAIRIAKLKDKLYLDGSQVGDDDLQSVTADLPSWLSFDKSTFEITETAPSGLQSQDLIVTAKAHSGNIAQYTIHLLVQSVLFADEIDALKLMLGQQFEYQIPRTVLTEENESVTVDLAALGNYLRFDSRSLTISGTVPVDFPIQDVQCSLTAISDDGVGKESQTFQIKVLEAAGDGPNQAFDDGIQAEQGSDGRKTAIIAGAVIGSICGAFLLVALAICLRRRRKLAKSYISPKLPRSPKKSEISRPMFVPYGSPELGETAEQDEEKGKDTQDPFVAHTSEDPPKLDLNRDSGMWSLDTFNESSFGIYNDTAPSQHPPDSMKIPTELAKRASQNSNTFRKHRRRTTNVYHDQIHRSTGLPVNRRITGAGHGRHTYSPSRTNTNFSSIRRPMSTGSYATTRCTSTFSTTPSAFPQSPSARKHTTLVTPTEVRRSIRVVPASRRSSLAYRRTVDEKRNSYIRKRASTQSPFFSADTRASSSSYRSPPAFIAEALSSPCRVALSPTTRNTIVRPDDDVVAGKEKEIPVTLRIVRPSGDHLATPTREFPGSLRKNRANRPLTAISPPCDRIEKSYARPGTAILSGEGSFGRRASTRHSLRAHDLKASLNDLTGSKVFEDAEMSDSVYSDEERDIEEAEKRSTVKPGQYTLLPLNLDRVDTARNGKRGSKTTKEKSKRDNKRELKRTSEREPTPYYPRSEHEQGGKENASSTYTLGQRSSPSRVVDIKGKARALSSPERPKLRQSTISATKETRKSHRASANRTSKAPSHQEATIERHSRKSIHSRAQPRQSSSVVTQKPRDRSRTQSSAYSFFDATIFEATDGASITLPAEKTKSSHLTRDLSGNLTFHGGDGYSDDEEEPTIEELGSRSIGFRTSNGRVNPVARESRLASLHLASSPSSSPPAPPPKSQERQTVLPVTSSPAPIPASVSTPSLGLFPRESMGDGKRERTRLSTVQARNGATPEPEARKTWGNLSLKSIVGRGSRWVSGGGGYWDKQRREDKVFI</sequence>
<dbReference type="Gene3D" id="2.60.40.10">
    <property type="entry name" value="Immunoglobulins"/>
    <property type="match status" value="3"/>
</dbReference>
<feature type="region of interest" description="Disordered" evidence="1">
    <location>
        <begin position="803"/>
        <end position="822"/>
    </location>
</feature>
<dbReference type="EMBL" id="ML975246">
    <property type="protein sequence ID" value="KAF1839245.1"/>
    <property type="molecule type" value="Genomic_DNA"/>
</dbReference>
<proteinExistence type="predicted"/>
<dbReference type="CDD" id="cd04301">
    <property type="entry name" value="NAT_SF"/>
    <property type="match status" value="1"/>
</dbReference>
<feature type="compositionally biased region" description="Polar residues" evidence="1">
    <location>
        <begin position="1100"/>
        <end position="1114"/>
    </location>
</feature>
<dbReference type="InterPro" id="IPR013783">
    <property type="entry name" value="Ig-like_fold"/>
</dbReference>
<dbReference type="SUPFAM" id="SSF55729">
    <property type="entry name" value="Acyl-CoA N-acyltransferases (Nat)"/>
    <property type="match status" value="1"/>
</dbReference>
<feature type="compositionally biased region" description="Polar residues" evidence="1">
    <location>
        <begin position="1180"/>
        <end position="1189"/>
    </location>
</feature>
<dbReference type="SMART" id="SM00736">
    <property type="entry name" value="CADG"/>
    <property type="match status" value="3"/>
</dbReference>
<dbReference type="InterPro" id="IPR000182">
    <property type="entry name" value="GNAT_dom"/>
</dbReference>
<dbReference type="PROSITE" id="PS51186">
    <property type="entry name" value="GNAT"/>
    <property type="match status" value="1"/>
</dbReference>
<evidence type="ECO:0000313" key="4">
    <source>
        <dbReference type="Proteomes" id="UP000800040"/>
    </source>
</evidence>
<dbReference type="OrthoDB" id="41532at2759"/>
<feature type="compositionally biased region" description="Polar residues" evidence="1">
    <location>
        <begin position="772"/>
        <end position="793"/>
    </location>
</feature>
<feature type="compositionally biased region" description="Basic and acidic residues" evidence="1">
    <location>
        <begin position="1063"/>
        <end position="1097"/>
    </location>
</feature>
<feature type="region of interest" description="Disordered" evidence="1">
    <location>
        <begin position="758"/>
        <end position="793"/>
    </location>
</feature>
<feature type="compositionally biased region" description="Basic and acidic residues" evidence="1">
    <location>
        <begin position="676"/>
        <end position="687"/>
    </location>
</feature>
<feature type="region of interest" description="Disordered" evidence="1">
    <location>
        <begin position="1285"/>
        <end position="1362"/>
    </location>
</feature>
<feature type="domain" description="N-acetyltransferase" evidence="2">
    <location>
        <begin position="17"/>
        <end position="163"/>
    </location>
</feature>
<dbReference type="Proteomes" id="UP000800040">
    <property type="component" value="Unassembled WGS sequence"/>
</dbReference>
<feature type="compositionally biased region" description="Basic and acidic residues" evidence="1">
    <location>
        <begin position="1334"/>
        <end position="1344"/>
    </location>
</feature>
<dbReference type="InterPro" id="IPR015919">
    <property type="entry name" value="Cadherin-like_sf"/>
</dbReference>
<dbReference type="Pfam" id="PF05345">
    <property type="entry name" value="He_PIG"/>
    <property type="match status" value="2"/>
</dbReference>
<dbReference type="GO" id="GO:0005509">
    <property type="term" value="F:calcium ion binding"/>
    <property type="evidence" value="ECO:0007669"/>
    <property type="project" value="InterPro"/>
</dbReference>
<dbReference type="InterPro" id="IPR016181">
    <property type="entry name" value="Acyl_CoA_acyltransferase"/>
</dbReference>
<dbReference type="PANTHER" id="PTHR47542:SF2">
    <property type="entry name" value="ACYL-COA N-ACYLTRANSFERASES (NAT) SUPERFAMILY PROTEIN"/>
    <property type="match status" value="1"/>
</dbReference>